<dbReference type="AlphaFoldDB" id="A0AA86MTF5"/>
<keyword evidence="1" id="KW-0812">Transmembrane</keyword>
<comment type="caution">
    <text evidence="2">The sequence shown here is derived from an EMBL/GenBank/DDBJ whole genome shotgun (WGS) entry which is preliminary data.</text>
</comment>
<gene>
    <name evidence="2" type="ORF">CNEO_44969</name>
</gene>
<proteinExistence type="predicted"/>
<organism evidence="2 3">
    <name type="scientific">Clostridium neonatale</name>
    <dbReference type="NCBI Taxonomy" id="137838"/>
    <lineage>
        <taxon>Bacteria</taxon>
        <taxon>Bacillati</taxon>
        <taxon>Bacillota</taxon>
        <taxon>Clostridia</taxon>
        <taxon>Eubacteriales</taxon>
        <taxon>Clostridiaceae</taxon>
        <taxon>Clostridium</taxon>
    </lineage>
</organism>
<dbReference type="RefSeq" id="WP_317118762.1">
    <property type="nucleotide sequence ID" value="NZ_CAKJVE010000004.1"/>
</dbReference>
<accession>A0AA86MTF5</accession>
<feature type="transmembrane region" description="Helical" evidence="1">
    <location>
        <begin position="72"/>
        <end position="90"/>
    </location>
</feature>
<feature type="transmembrane region" description="Helical" evidence="1">
    <location>
        <begin position="41"/>
        <end position="60"/>
    </location>
</feature>
<keyword evidence="1" id="KW-1133">Transmembrane helix</keyword>
<reference evidence="2" key="1">
    <citation type="submission" date="2021-10" db="EMBL/GenBank/DDBJ databases">
        <authorList>
            <person name="Mesa V."/>
        </authorList>
    </citation>
    <scope>NUCLEOTIDE SEQUENCE</scope>
    <source>
        <strain evidence="2">CC3_PB</strain>
    </source>
</reference>
<protein>
    <submittedName>
        <fullName evidence="2">Uncharacterized protein</fullName>
    </submittedName>
</protein>
<feature type="transmembrane region" description="Helical" evidence="1">
    <location>
        <begin position="12"/>
        <end position="29"/>
    </location>
</feature>
<dbReference type="Proteomes" id="UP000789738">
    <property type="component" value="Unassembled WGS sequence"/>
</dbReference>
<dbReference type="EMBL" id="CAKJVE010000004">
    <property type="protein sequence ID" value="CAG9710872.1"/>
    <property type="molecule type" value="Genomic_DNA"/>
</dbReference>
<evidence type="ECO:0000256" key="1">
    <source>
        <dbReference type="SAM" id="Phobius"/>
    </source>
</evidence>
<evidence type="ECO:0000313" key="3">
    <source>
        <dbReference type="Proteomes" id="UP000789738"/>
    </source>
</evidence>
<name>A0AA86MTF5_9CLOT</name>
<evidence type="ECO:0000313" key="2">
    <source>
        <dbReference type="EMBL" id="CAG9710872.1"/>
    </source>
</evidence>
<keyword evidence="1" id="KW-0472">Membrane</keyword>
<sequence length="104" mass="11901">MKKYIKDYSYINRIILVIFLFLSLVYIGGSAKEYIDGYRELWFVIGVAIVSMLTLGGAFIEYKRNNAKNKSGWILALGFCILYTITLLTTDKSTTYAIAFIYVI</sequence>